<organism evidence="3 4">
    <name type="scientific">Candidatus Comchoanobacter bicostacola</name>
    <dbReference type="NCBI Taxonomy" id="2919598"/>
    <lineage>
        <taxon>Bacteria</taxon>
        <taxon>Pseudomonadati</taxon>
        <taxon>Pseudomonadota</taxon>
        <taxon>Gammaproteobacteria</taxon>
        <taxon>Candidatus Comchoanobacterales</taxon>
        <taxon>Candidatus Comchoanobacteraceae</taxon>
        <taxon>Candidatus Comchoanobacter</taxon>
    </lineage>
</organism>
<feature type="domain" description="Macrodomain effector MavL" evidence="2">
    <location>
        <begin position="161"/>
        <end position="479"/>
    </location>
</feature>
<protein>
    <recommendedName>
        <fullName evidence="2">Macrodomain effector MavL domain-containing protein</fullName>
    </recommendedName>
</protein>
<feature type="region of interest" description="Disordered" evidence="1">
    <location>
        <begin position="681"/>
        <end position="700"/>
    </location>
</feature>
<name>A0ABY5DLC9_9GAMM</name>
<accession>A0ABY5DLC9</accession>
<dbReference type="Pfam" id="PF24754">
    <property type="entry name" value="MavL"/>
    <property type="match status" value="1"/>
</dbReference>
<keyword evidence="4" id="KW-1185">Reference proteome</keyword>
<evidence type="ECO:0000313" key="3">
    <source>
        <dbReference type="EMBL" id="UTC24611.1"/>
    </source>
</evidence>
<proteinExistence type="predicted"/>
<sequence>MTNFVAAEPKGRLNALYQSTDPKIKALSNRAGGSTLRSMNQLELYYCYIKNGKKFPDSCADYQDFLTGYMKMAEVGLSKMTPVEWDNAVFDHFFDDADANPRVNNEDKRSEIDAIVSEIKAALPKPYVGPPASRRRVGSKPRPLKRPRIKLAEVALSGPRYNIVCSPVTKEKAELYLNKLKSGGKTMGANLQRVLGLQGIEVQNLTVDKLIQALSATKKPRLFAESASPAIVSGWNPDEVAILDGIISAGTSPDKVVGNGSRGSARKWFEPNDEEHVKEITPVFISGALGHGPLFDNEDYRTALGLGEEKNISENLRPKLEAALLHINATAPPAEGAFVMMPGIGCGEFAGKFMDVMPTIFAQTLNKILNDHPERFSNIKAVCYDAYTKSENEAAKLALTGSVRQNSKLHVVNGEERAVLHMKPLAISQLNSLLGLAKLDNCKMYRGIAADLLAQRGNDVHDGGEKANATDEGSYHGSTPDAVVGDLVEMYRNKHEGNEDARKFLNDWTYNPNDHRFYYRKNLRGYSFGELCDSWELLPVENGKVMKYDSNQAQALEINTVKSAGSAADSVHNALQQGTAENFIDKIVSLYTQLGGRTVDDLKAQAENLPSDYNPQMSSLAMRKFKSIVEVMKPGVNKRELREAFKAEFKEHVKMIEKSDVYENKDAIKKSKSGDFFSETAKDAVEKAGRPPLPPKDYRP</sequence>
<dbReference type="InterPro" id="IPR057098">
    <property type="entry name" value="MavL"/>
</dbReference>
<evidence type="ECO:0000259" key="2">
    <source>
        <dbReference type="Pfam" id="PF24754"/>
    </source>
</evidence>
<evidence type="ECO:0000256" key="1">
    <source>
        <dbReference type="SAM" id="MobiDB-lite"/>
    </source>
</evidence>
<evidence type="ECO:0000313" key="4">
    <source>
        <dbReference type="Proteomes" id="UP001055955"/>
    </source>
</evidence>
<gene>
    <name evidence="3" type="ORF">MMH89_00325</name>
</gene>
<dbReference type="RefSeq" id="WP_258568396.1">
    <property type="nucleotide sequence ID" value="NZ_CP092900.1"/>
</dbReference>
<feature type="compositionally biased region" description="Pro residues" evidence="1">
    <location>
        <begin position="691"/>
        <end position="700"/>
    </location>
</feature>
<dbReference type="EMBL" id="CP092900">
    <property type="protein sequence ID" value="UTC24611.1"/>
    <property type="molecule type" value="Genomic_DNA"/>
</dbReference>
<reference evidence="3 4" key="1">
    <citation type="journal article" date="2022" name="Nat. Microbiol.">
        <title>The microbiome of a bacterivorous marine choanoflagellate contains a resource-demanding obligate bacterial associate.</title>
        <authorList>
            <person name="Needham D.M."/>
            <person name="Poirier C."/>
            <person name="Bachy C."/>
            <person name="George E.E."/>
            <person name="Wilken S."/>
            <person name="Yung C.C.M."/>
            <person name="Limardo A.J."/>
            <person name="Morando M."/>
            <person name="Sudek L."/>
            <person name="Malmstrom R.R."/>
            <person name="Keeling P.J."/>
            <person name="Santoro A.E."/>
            <person name="Worden A.Z."/>
        </authorList>
    </citation>
    <scope>NUCLEOTIDE SEQUENCE [LARGE SCALE GENOMIC DNA]</scope>
    <source>
        <strain evidence="3 4">Comchoano-1</strain>
    </source>
</reference>
<dbReference type="Proteomes" id="UP001055955">
    <property type="component" value="Chromosome"/>
</dbReference>